<keyword evidence="1" id="KW-0560">Oxidoreductase</keyword>
<dbReference type="AlphaFoldDB" id="A0A090KPH0"/>
<keyword evidence="2" id="KW-0503">Monooxygenase</keyword>
<proteinExistence type="predicted"/>
<reference evidence="4 5" key="1">
    <citation type="submission" date="2014-07" db="EMBL/GenBank/DDBJ databases">
        <authorList>
            <person name="Wibberg Daniel"/>
        </authorList>
    </citation>
    <scope>NUCLEOTIDE SEQUENCE [LARGE SCALE GENOMIC DNA]</scope>
</reference>
<accession>A0A090KPH0</accession>
<evidence type="ECO:0000259" key="3">
    <source>
        <dbReference type="Pfam" id="PF00296"/>
    </source>
</evidence>
<evidence type="ECO:0000313" key="4">
    <source>
        <dbReference type="EMBL" id="CEE00554.1"/>
    </source>
</evidence>
<dbReference type="GO" id="GO:0004497">
    <property type="term" value="F:monooxygenase activity"/>
    <property type="evidence" value="ECO:0007669"/>
    <property type="project" value="UniProtKB-KW"/>
</dbReference>
<feature type="domain" description="Luciferase-like" evidence="3">
    <location>
        <begin position="15"/>
        <end position="313"/>
    </location>
</feature>
<dbReference type="Proteomes" id="UP000040576">
    <property type="component" value="Unassembled WGS sequence"/>
</dbReference>
<dbReference type="EMBL" id="CCRF01000024">
    <property type="protein sequence ID" value="CEE00554.1"/>
    <property type="molecule type" value="Genomic_DNA"/>
</dbReference>
<dbReference type="PATRIC" id="fig|35841.9.peg.2634"/>
<dbReference type="GO" id="GO:0016705">
    <property type="term" value="F:oxidoreductase activity, acting on paired donors, with incorporation or reduction of molecular oxygen"/>
    <property type="evidence" value="ECO:0007669"/>
    <property type="project" value="InterPro"/>
</dbReference>
<evidence type="ECO:0000256" key="2">
    <source>
        <dbReference type="ARBA" id="ARBA00023033"/>
    </source>
</evidence>
<protein>
    <submittedName>
        <fullName evidence="4">Oxidoreductase</fullName>
    </submittedName>
</protein>
<evidence type="ECO:0000256" key="1">
    <source>
        <dbReference type="ARBA" id="ARBA00023002"/>
    </source>
</evidence>
<name>A0A090KPH0_9BACI</name>
<dbReference type="PANTHER" id="PTHR30137:SF8">
    <property type="entry name" value="BLR5498 PROTEIN"/>
    <property type="match status" value="1"/>
</dbReference>
<dbReference type="PANTHER" id="PTHR30137">
    <property type="entry name" value="LUCIFERASE-LIKE MONOOXYGENASE"/>
    <property type="match status" value="1"/>
</dbReference>
<gene>
    <name evidence="4" type="ORF">BT1A1_0701</name>
</gene>
<dbReference type="InterPro" id="IPR011251">
    <property type="entry name" value="Luciferase-like_dom"/>
</dbReference>
<dbReference type="Pfam" id="PF00296">
    <property type="entry name" value="Bac_luciferase"/>
    <property type="match status" value="1"/>
</dbReference>
<organism evidence="4 5">
    <name type="scientific">Caldibacillus thermoamylovorans</name>
    <dbReference type="NCBI Taxonomy" id="35841"/>
    <lineage>
        <taxon>Bacteria</taxon>
        <taxon>Bacillati</taxon>
        <taxon>Bacillota</taxon>
        <taxon>Bacilli</taxon>
        <taxon>Bacillales</taxon>
        <taxon>Bacillaceae</taxon>
        <taxon>Caldibacillus</taxon>
    </lineage>
</organism>
<sequence>MGMEKYRIDPSKGLEFGIYTLGDHLANPYTGKRISPQQRLQEIIEIAKLAEQAGVDFISVGESHQEYFTTQAHSVVLAAIAQATEKIKIGSSSTIISTSDPVRVYEDFATIDLISNGRAEIIAGRASRVGLFELLGYDLRDYEELFEEKFELLLEINENEVVNWNGQFRAPLKNAKVLPRPKEGSMPIWRAVGGTPASAIKAGYQGVPMALAMLGGPASYFKQSIDAYRDALTRRGLDPTDFPVATTGFFYTAETTQQALSEYYPHINEGMKRTNGRGFAKQLFAQGADQRSIMNVGSPQQVIEKILYQHEQFGHQRYMAQMDFGGVPFDRIKRNIDIIGTEILPAIKKYTAIVEGGKE</sequence>
<dbReference type="Gene3D" id="3.20.20.30">
    <property type="entry name" value="Luciferase-like domain"/>
    <property type="match status" value="1"/>
</dbReference>
<keyword evidence="5" id="KW-1185">Reference proteome</keyword>
<evidence type="ECO:0000313" key="5">
    <source>
        <dbReference type="Proteomes" id="UP000040576"/>
    </source>
</evidence>
<dbReference type="InterPro" id="IPR036661">
    <property type="entry name" value="Luciferase-like_sf"/>
</dbReference>
<dbReference type="SUPFAM" id="SSF51679">
    <property type="entry name" value="Bacterial luciferase-like"/>
    <property type="match status" value="1"/>
</dbReference>
<dbReference type="InterPro" id="IPR050766">
    <property type="entry name" value="Bact_Lucif_Oxidored"/>
</dbReference>
<dbReference type="GO" id="GO:0005829">
    <property type="term" value="C:cytosol"/>
    <property type="evidence" value="ECO:0007669"/>
    <property type="project" value="TreeGrafter"/>
</dbReference>